<keyword evidence="4" id="KW-0378">Hydrolase</keyword>
<evidence type="ECO:0000256" key="3">
    <source>
        <dbReference type="ARBA" id="ARBA00022763"/>
    </source>
</evidence>
<dbReference type="Gene3D" id="3.40.960.10">
    <property type="entry name" value="VSR Endonuclease"/>
    <property type="match status" value="1"/>
</dbReference>
<dbReference type="NCBIfam" id="TIGR00632">
    <property type="entry name" value="vsr"/>
    <property type="match status" value="1"/>
</dbReference>
<comment type="similarity">
    <text evidence="6">Belongs to the Vsr family.</text>
</comment>
<dbReference type="CDD" id="cd00221">
    <property type="entry name" value="Vsr"/>
    <property type="match status" value="1"/>
</dbReference>
<dbReference type="InterPro" id="IPR011335">
    <property type="entry name" value="Restrct_endonuc-II-like"/>
</dbReference>
<gene>
    <name evidence="7" type="ORF">SAMN05421579_13430</name>
</gene>
<dbReference type="GO" id="GO:0006298">
    <property type="term" value="P:mismatch repair"/>
    <property type="evidence" value="ECO:0007669"/>
    <property type="project" value="InterPro"/>
</dbReference>
<evidence type="ECO:0000256" key="2">
    <source>
        <dbReference type="ARBA" id="ARBA00022759"/>
    </source>
</evidence>
<dbReference type="AlphaFoldDB" id="A0A1I5D4F8"/>
<dbReference type="GO" id="GO:0004519">
    <property type="term" value="F:endonuclease activity"/>
    <property type="evidence" value="ECO:0007669"/>
    <property type="project" value="UniProtKB-KW"/>
</dbReference>
<keyword evidence="5" id="KW-0234">DNA repair</keyword>
<dbReference type="STRING" id="53341.SAMN05421579_13430"/>
<protein>
    <submittedName>
        <fullName evidence="7">T/G mismatch-specific endonuclease</fullName>
    </submittedName>
</protein>
<evidence type="ECO:0000256" key="4">
    <source>
        <dbReference type="ARBA" id="ARBA00022801"/>
    </source>
</evidence>
<proteinExistence type="inferred from homology"/>
<dbReference type="RefSeq" id="WP_092520108.1">
    <property type="nucleotide sequence ID" value="NZ_CAWRAH010000080.1"/>
</dbReference>
<evidence type="ECO:0000256" key="5">
    <source>
        <dbReference type="ARBA" id="ARBA00023204"/>
    </source>
</evidence>
<dbReference type="Pfam" id="PF03852">
    <property type="entry name" value="Vsr"/>
    <property type="match status" value="1"/>
</dbReference>
<dbReference type="EMBL" id="FOVO01000034">
    <property type="protein sequence ID" value="SFN94053.1"/>
    <property type="molecule type" value="Genomic_DNA"/>
</dbReference>
<keyword evidence="1" id="KW-0540">Nuclease</keyword>
<dbReference type="InterPro" id="IPR004603">
    <property type="entry name" value="DNA_mismatch_endonuc_vsr"/>
</dbReference>
<keyword evidence="2 7" id="KW-0255">Endonuclease</keyword>
<accession>A0A1I5D4F8</accession>
<evidence type="ECO:0000313" key="7">
    <source>
        <dbReference type="EMBL" id="SFN94053.1"/>
    </source>
</evidence>
<dbReference type="OrthoDB" id="9801520at2"/>
<name>A0A1I5D4F8_9GAMM</name>
<keyword evidence="8" id="KW-1185">Reference proteome</keyword>
<evidence type="ECO:0000256" key="1">
    <source>
        <dbReference type="ARBA" id="ARBA00022722"/>
    </source>
</evidence>
<organism evidence="7 8">
    <name type="scientific">Xenorhabdus japonica</name>
    <dbReference type="NCBI Taxonomy" id="53341"/>
    <lineage>
        <taxon>Bacteria</taxon>
        <taxon>Pseudomonadati</taxon>
        <taxon>Pseudomonadota</taxon>
        <taxon>Gammaproteobacteria</taxon>
        <taxon>Enterobacterales</taxon>
        <taxon>Morganellaceae</taxon>
        <taxon>Xenorhabdus</taxon>
    </lineage>
</organism>
<reference evidence="8" key="1">
    <citation type="submission" date="2016-10" db="EMBL/GenBank/DDBJ databases">
        <authorList>
            <person name="Varghese N."/>
            <person name="Submissions S."/>
        </authorList>
    </citation>
    <scope>NUCLEOTIDE SEQUENCE [LARGE SCALE GENOMIC DNA]</scope>
    <source>
        <strain evidence="8">DSM 16522</strain>
    </source>
</reference>
<dbReference type="SUPFAM" id="SSF52980">
    <property type="entry name" value="Restriction endonuclease-like"/>
    <property type="match status" value="1"/>
</dbReference>
<dbReference type="Proteomes" id="UP000199011">
    <property type="component" value="Unassembled WGS sequence"/>
</dbReference>
<dbReference type="GO" id="GO:0016787">
    <property type="term" value="F:hydrolase activity"/>
    <property type="evidence" value="ECO:0007669"/>
    <property type="project" value="UniProtKB-KW"/>
</dbReference>
<evidence type="ECO:0000256" key="6">
    <source>
        <dbReference type="ARBA" id="ARBA00029466"/>
    </source>
</evidence>
<sequence>MSNINDPKVRSRIMRSIKSSGTSIENKIERIIVDLNVNYRKQVSGLPGKPDFVIDEYKSVLFVHGCFWHGHKCYIFKPPVTRRDFWLKKINRNINRDKVVVNSLIKLNWKVLIVWECSLVGKYRLSYKGLSERIEEWLCEDYLCAEIDFEGIHICHI</sequence>
<keyword evidence="3" id="KW-0227">DNA damage</keyword>
<evidence type="ECO:0000313" key="8">
    <source>
        <dbReference type="Proteomes" id="UP000199011"/>
    </source>
</evidence>